<dbReference type="AlphaFoldDB" id="A0AAW2IBZ1"/>
<comment type="caution">
    <text evidence="2">The sequence shown here is derived from an EMBL/GenBank/DDBJ whole genome shotgun (WGS) entry which is preliminary data.</text>
</comment>
<name>A0AAW2IBZ1_9NEOP</name>
<evidence type="ECO:0000256" key="1">
    <source>
        <dbReference type="SAM" id="SignalP"/>
    </source>
</evidence>
<dbReference type="EMBL" id="JARGDH010000001">
    <property type="protein sequence ID" value="KAL0279734.1"/>
    <property type="molecule type" value="Genomic_DNA"/>
</dbReference>
<sequence>MRRNEVCPHHLVKMMKRNNTLLLLSLLLIWKVFLSECYDPADNSLAKILPANGTFEAFYPQQAFGVDSGSSRASHGHGSFYKHRNPALIDVKNAPAYGFRFDGYRRFNFD</sequence>
<evidence type="ECO:0000313" key="2">
    <source>
        <dbReference type="EMBL" id="KAL0279734.1"/>
    </source>
</evidence>
<accession>A0AAW2IBZ1</accession>
<protein>
    <submittedName>
        <fullName evidence="2">Uncharacterized protein</fullName>
    </submittedName>
</protein>
<feature type="chain" id="PRO_5043788997" evidence="1">
    <location>
        <begin position="38"/>
        <end position="110"/>
    </location>
</feature>
<gene>
    <name evidence="2" type="ORF">PYX00_001232</name>
</gene>
<organism evidence="2">
    <name type="scientific">Menopon gallinae</name>
    <name type="common">poultry shaft louse</name>
    <dbReference type="NCBI Taxonomy" id="328185"/>
    <lineage>
        <taxon>Eukaryota</taxon>
        <taxon>Metazoa</taxon>
        <taxon>Ecdysozoa</taxon>
        <taxon>Arthropoda</taxon>
        <taxon>Hexapoda</taxon>
        <taxon>Insecta</taxon>
        <taxon>Pterygota</taxon>
        <taxon>Neoptera</taxon>
        <taxon>Paraneoptera</taxon>
        <taxon>Psocodea</taxon>
        <taxon>Troctomorpha</taxon>
        <taxon>Phthiraptera</taxon>
        <taxon>Amblycera</taxon>
        <taxon>Menoponidae</taxon>
        <taxon>Menopon</taxon>
    </lineage>
</organism>
<feature type="signal peptide" evidence="1">
    <location>
        <begin position="1"/>
        <end position="37"/>
    </location>
</feature>
<keyword evidence="1" id="KW-0732">Signal</keyword>
<reference evidence="2" key="1">
    <citation type="journal article" date="2024" name="Gigascience">
        <title>Chromosome-level genome of the poultry shaft louse Menopon gallinae provides insight into the host-switching and adaptive evolution of parasitic lice.</title>
        <authorList>
            <person name="Xu Y."/>
            <person name="Ma L."/>
            <person name="Liu S."/>
            <person name="Liang Y."/>
            <person name="Liu Q."/>
            <person name="He Z."/>
            <person name="Tian L."/>
            <person name="Duan Y."/>
            <person name="Cai W."/>
            <person name="Li H."/>
            <person name="Song F."/>
        </authorList>
    </citation>
    <scope>NUCLEOTIDE SEQUENCE</scope>
    <source>
        <strain evidence="2">Cailab_2023a</strain>
    </source>
</reference>
<proteinExistence type="predicted"/>